<dbReference type="GO" id="GO:0005829">
    <property type="term" value="C:cytosol"/>
    <property type="evidence" value="ECO:0000318"/>
    <property type="project" value="GO_Central"/>
</dbReference>
<gene>
    <name evidence="1" type="ORF">GSMUA_99960.1</name>
</gene>
<dbReference type="Pfam" id="PF09814">
    <property type="entry name" value="HECT_2"/>
    <property type="match status" value="2"/>
</dbReference>
<dbReference type="InterPro" id="IPR019193">
    <property type="entry name" value="UBQ-conj_enz_E2-bd_prot"/>
</dbReference>
<dbReference type="PANTHER" id="PTHR31531:SF2">
    <property type="entry name" value="E3 UBIQUITIN-PROTEIN LIGASE E3D"/>
    <property type="match status" value="1"/>
</dbReference>
<proteinExistence type="predicted"/>
<dbReference type="GO" id="GO:0000151">
    <property type="term" value="C:ubiquitin ligase complex"/>
    <property type="evidence" value="ECO:0000318"/>
    <property type="project" value="GO_Central"/>
</dbReference>
<reference evidence="2" key="2">
    <citation type="submission" date="2021-05" db="UniProtKB">
        <authorList>
            <consortium name="EnsemblPlants"/>
        </authorList>
    </citation>
    <scope>IDENTIFICATION</scope>
    <source>
        <strain evidence="2">subsp. malaccensis</strain>
    </source>
</reference>
<dbReference type="PANTHER" id="PTHR31531">
    <property type="entry name" value="E3 UBIQUITIN-PROTEIN LIGASE E3D FAMILY MEMBER"/>
    <property type="match status" value="1"/>
</dbReference>
<sequence length="635" mass="69536">MSLDVLENPSPRRWRFTWETLAHIPTLRLYLFHPDVHPSALCGNLSASLRLDQSLLLVSWIDDRNGGGTGDVVSLKAPVPKVLIDPSCPVECRAMDDHIEIKLALVLPVDHPVMMDLRGVLDSYMGEMGRQEGGLSDPLVPLPLDLDIKNLSAGGVHFFCKSCSTKLTKQPLRHFVEMPSVNWREVADNWFGTCCCSFGGISEKLVRQYVNRYSCHEGTCLLDGASIIICQDDLEGYSFQELLAGFSDHKNKDQVACIVINDSVKGGSGQDFVEDNADVGVMPGSSSKEDVCMDLATELPIRKNTDLLSSPILKSSDICNNVRRRTECGLKGCSNPIGSSLDEIQSPQHADFLNLNLDHCCGSSGKPLPEPSDGFPSEAHCNICDHKSNNLVNYASGGSMLDVPIMPAKVQESMTSSGLSGSQKWLHNSSLGGGFIVRTSNLSNDIEWVGFSCKKCLSMIGCYPSFKSTNIPVDGGIRLFKCYISTSVPAGGPCDIFRNHTLQRVFANVFLEGAEEELSYRIIVRDLKLKSPMLLLVLLNSKAWISSGYCSEDSMGSLSAADLQPVLKVLYSDCSIASEANSRIIEDWSTRNHAEEVYMTTCLVEELIMCLKSALYNLPPSCSSLQGMSLSFLER</sequence>
<dbReference type="GO" id="GO:0006513">
    <property type="term" value="P:protein monoubiquitination"/>
    <property type="evidence" value="ECO:0000318"/>
    <property type="project" value="GO_Central"/>
</dbReference>
<dbReference type="FunCoup" id="A0A804K775">
    <property type="interactions" value="3528"/>
</dbReference>
<dbReference type="GO" id="GO:0051865">
    <property type="term" value="P:protein autoubiquitination"/>
    <property type="evidence" value="ECO:0000318"/>
    <property type="project" value="GO_Central"/>
</dbReference>
<dbReference type="GO" id="GO:0043161">
    <property type="term" value="P:proteasome-mediated ubiquitin-dependent protein catabolic process"/>
    <property type="evidence" value="ECO:0000318"/>
    <property type="project" value="GO_Central"/>
</dbReference>
<dbReference type="EnsemblPlants" id="Ma08_t16210.1">
    <property type="protein sequence ID" value="Ma08_p16210.1"/>
    <property type="gene ID" value="Ma08_g16210"/>
</dbReference>
<protein>
    <submittedName>
        <fullName evidence="1">(wild Malaysian banana) hypothetical protein</fullName>
    </submittedName>
</protein>
<dbReference type="OrthoDB" id="781818at2759"/>
<evidence type="ECO:0000313" key="1">
    <source>
        <dbReference type="EMBL" id="CAG1831994.1"/>
    </source>
</evidence>
<dbReference type="GO" id="GO:0000209">
    <property type="term" value="P:protein polyubiquitination"/>
    <property type="evidence" value="ECO:0000318"/>
    <property type="project" value="GO_Central"/>
</dbReference>
<name>A0A804K775_MUSAM</name>
<evidence type="ECO:0000313" key="3">
    <source>
        <dbReference type="Proteomes" id="UP000012960"/>
    </source>
</evidence>
<evidence type="ECO:0000313" key="2">
    <source>
        <dbReference type="EnsemblPlants" id="Ma08_p16210.1"/>
    </source>
</evidence>
<organism evidence="2 3">
    <name type="scientific">Musa acuminata subsp. malaccensis</name>
    <name type="common">Wild banana</name>
    <name type="synonym">Musa malaccensis</name>
    <dbReference type="NCBI Taxonomy" id="214687"/>
    <lineage>
        <taxon>Eukaryota</taxon>
        <taxon>Viridiplantae</taxon>
        <taxon>Streptophyta</taxon>
        <taxon>Embryophyta</taxon>
        <taxon>Tracheophyta</taxon>
        <taxon>Spermatophyta</taxon>
        <taxon>Magnoliopsida</taxon>
        <taxon>Liliopsida</taxon>
        <taxon>Zingiberales</taxon>
        <taxon>Musaceae</taxon>
        <taxon>Musa</taxon>
    </lineage>
</organism>
<dbReference type="GO" id="GO:0005634">
    <property type="term" value="C:nucleus"/>
    <property type="evidence" value="ECO:0000318"/>
    <property type="project" value="GO_Central"/>
</dbReference>
<keyword evidence="3" id="KW-1185">Reference proteome</keyword>
<dbReference type="OMA" id="FGNCCCS"/>
<dbReference type="Gramene" id="Ma08_t16210.1">
    <property type="protein sequence ID" value="Ma08_p16210.1"/>
    <property type="gene ID" value="Ma08_g16210"/>
</dbReference>
<dbReference type="GO" id="GO:0030332">
    <property type="term" value="F:cyclin binding"/>
    <property type="evidence" value="ECO:0000318"/>
    <property type="project" value="GO_Central"/>
</dbReference>
<dbReference type="GO" id="GO:0031624">
    <property type="term" value="F:ubiquitin conjugating enzyme binding"/>
    <property type="evidence" value="ECO:0000318"/>
    <property type="project" value="GO_Central"/>
</dbReference>
<dbReference type="Proteomes" id="UP000012960">
    <property type="component" value="Unplaced"/>
</dbReference>
<accession>A0A804K775</accession>
<dbReference type="AlphaFoldDB" id="A0A804K775"/>
<dbReference type="EMBL" id="HG996472">
    <property type="protein sequence ID" value="CAG1831994.1"/>
    <property type="molecule type" value="Genomic_DNA"/>
</dbReference>
<reference evidence="1" key="1">
    <citation type="submission" date="2021-03" db="EMBL/GenBank/DDBJ databases">
        <authorList>
            <consortium name="Genoscope - CEA"/>
            <person name="William W."/>
        </authorList>
    </citation>
    <scope>NUCLEOTIDE SEQUENCE</scope>
    <source>
        <strain evidence="1">Doubled-haploid Pahang</strain>
    </source>
</reference>
<dbReference type="GO" id="GO:0061630">
    <property type="term" value="F:ubiquitin protein ligase activity"/>
    <property type="evidence" value="ECO:0000318"/>
    <property type="project" value="GO_Central"/>
</dbReference>
<dbReference type="InParanoid" id="A0A804K775"/>